<name>J3NLP4_GAET3</name>
<evidence type="ECO:0000256" key="2">
    <source>
        <dbReference type="SAM" id="Phobius"/>
    </source>
</evidence>
<dbReference type="eggNOG" id="ENOG502RJH4">
    <property type="taxonomic scope" value="Eukaryota"/>
</dbReference>
<feature type="transmembrane region" description="Helical" evidence="2">
    <location>
        <begin position="12"/>
        <end position="31"/>
    </location>
</feature>
<sequence>MKQKHVLRAAQKYASIVVPFLYMGLGVFIIIKSECYPWSIERIDDANPSHPGKTITAVTSTFFILASTGAMLWYKLRKNAARPPPRGWGFGSRVLGDGPCCVPRAEAGSKQGTRSFELVRDWQGLSRCRKWISQQSKLTNHGSGKAVNATGAAGTGAGETDVPGAARQRVVEAPSNGVQKTEPSTSGGGQ</sequence>
<feature type="compositionally biased region" description="Polar residues" evidence="1">
    <location>
        <begin position="176"/>
        <end position="190"/>
    </location>
</feature>
<keyword evidence="2" id="KW-1133">Transmembrane helix</keyword>
<reference evidence="4" key="4">
    <citation type="journal article" date="2015" name="G3 (Bethesda)">
        <title>Genome sequences of three phytopathogenic species of the Magnaporthaceae family of fungi.</title>
        <authorList>
            <person name="Okagaki L.H."/>
            <person name="Nunes C.C."/>
            <person name="Sailsbery J."/>
            <person name="Clay B."/>
            <person name="Brown D."/>
            <person name="John T."/>
            <person name="Oh Y."/>
            <person name="Young N."/>
            <person name="Fitzgerald M."/>
            <person name="Haas B.J."/>
            <person name="Zeng Q."/>
            <person name="Young S."/>
            <person name="Adiconis X."/>
            <person name="Fan L."/>
            <person name="Levin J.Z."/>
            <person name="Mitchell T.K."/>
            <person name="Okubara P.A."/>
            <person name="Farman M.L."/>
            <person name="Kohn L.M."/>
            <person name="Birren B."/>
            <person name="Ma L.-J."/>
            <person name="Dean R.A."/>
        </authorList>
    </citation>
    <scope>NUCLEOTIDE SEQUENCE</scope>
    <source>
        <strain evidence="4">R3-111a-1</strain>
    </source>
</reference>
<gene>
    <name evidence="4" type="primary">20342652</name>
    <name evidence="3" type="ORF">GGTG_02194</name>
</gene>
<dbReference type="GeneID" id="20342652"/>
<reference evidence="3" key="2">
    <citation type="submission" date="2010-07" db="EMBL/GenBank/DDBJ databases">
        <authorList>
            <consortium name="The Broad Institute Genome Sequencing Platform"/>
            <consortium name="Broad Institute Genome Sequencing Center for Infectious Disease"/>
            <person name="Ma L.-J."/>
            <person name="Dead R."/>
            <person name="Young S."/>
            <person name="Zeng Q."/>
            <person name="Koehrsen M."/>
            <person name="Alvarado L."/>
            <person name="Berlin A."/>
            <person name="Chapman S.B."/>
            <person name="Chen Z."/>
            <person name="Freedman E."/>
            <person name="Gellesch M."/>
            <person name="Goldberg J."/>
            <person name="Griggs A."/>
            <person name="Gujja S."/>
            <person name="Heilman E.R."/>
            <person name="Heiman D."/>
            <person name="Hepburn T."/>
            <person name="Howarth C."/>
            <person name="Jen D."/>
            <person name="Larson L."/>
            <person name="Mehta T."/>
            <person name="Neiman D."/>
            <person name="Pearson M."/>
            <person name="Roberts A."/>
            <person name="Saif S."/>
            <person name="Shea T."/>
            <person name="Shenoy N."/>
            <person name="Sisk P."/>
            <person name="Stolte C."/>
            <person name="Sykes S."/>
            <person name="Walk T."/>
            <person name="White J."/>
            <person name="Yandava C."/>
            <person name="Haas B."/>
            <person name="Nusbaum C."/>
            <person name="Birren B."/>
        </authorList>
    </citation>
    <scope>NUCLEOTIDE SEQUENCE</scope>
    <source>
        <strain evidence="3">R3-111a-1</strain>
    </source>
</reference>
<accession>J3NLP4</accession>
<reference evidence="5" key="1">
    <citation type="submission" date="2010-07" db="EMBL/GenBank/DDBJ databases">
        <title>The genome sequence of Gaeumannomyces graminis var. tritici strain R3-111a-1.</title>
        <authorList>
            <consortium name="The Broad Institute Genome Sequencing Platform"/>
            <person name="Ma L.-J."/>
            <person name="Dead R."/>
            <person name="Young S."/>
            <person name="Zeng Q."/>
            <person name="Koehrsen M."/>
            <person name="Alvarado L."/>
            <person name="Berlin A."/>
            <person name="Chapman S.B."/>
            <person name="Chen Z."/>
            <person name="Freedman E."/>
            <person name="Gellesch M."/>
            <person name="Goldberg J."/>
            <person name="Griggs A."/>
            <person name="Gujja S."/>
            <person name="Heilman E.R."/>
            <person name="Heiman D."/>
            <person name="Hepburn T."/>
            <person name="Howarth C."/>
            <person name="Jen D."/>
            <person name="Larson L."/>
            <person name="Mehta T."/>
            <person name="Neiman D."/>
            <person name="Pearson M."/>
            <person name="Roberts A."/>
            <person name="Saif S."/>
            <person name="Shea T."/>
            <person name="Shenoy N."/>
            <person name="Sisk P."/>
            <person name="Stolte C."/>
            <person name="Sykes S."/>
            <person name="Walk T."/>
            <person name="White J."/>
            <person name="Yandava C."/>
            <person name="Haas B."/>
            <person name="Nusbaum C."/>
            <person name="Birren B."/>
        </authorList>
    </citation>
    <scope>NUCLEOTIDE SEQUENCE [LARGE SCALE GENOMIC DNA]</scope>
    <source>
        <strain evidence="5">R3-111a-1</strain>
    </source>
</reference>
<dbReference type="RefSeq" id="XP_009218229.1">
    <property type="nucleotide sequence ID" value="XM_009219965.1"/>
</dbReference>
<dbReference type="VEuPathDB" id="FungiDB:GGTG_02194"/>
<dbReference type="AlphaFoldDB" id="J3NLP4"/>
<evidence type="ECO:0000313" key="4">
    <source>
        <dbReference type="EnsemblFungi" id="EJT82220"/>
    </source>
</evidence>
<feature type="region of interest" description="Disordered" evidence="1">
    <location>
        <begin position="139"/>
        <end position="190"/>
    </location>
</feature>
<keyword evidence="5" id="KW-1185">Reference proteome</keyword>
<reference evidence="3" key="3">
    <citation type="submission" date="2010-09" db="EMBL/GenBank/DDBJ databases">
        <title>Annotation of Gaeumannomyces graminis var. tritici R3-111a-1.</title>
        <authorList>
            <consortium name="The Broad Institute Genome Sequencing Platform"/>
            <person name="Ma L.-J."/>
            <person name="Dead R."/>
            <person name="Young S.K."/>
            <person name="Zeng Q."/>
            <person name="Gargeya S."/>
            <person name="Fitzgerald M."/>
            <person name="Haas B."/>
            <person name="Abouelleil A."/>
            <person name="Alvarado L."/>
            <person name="Arachchi H.M."/>
            <person name="Berlin A."/>
            <person name="Brown A."/>
            <person name="Chapman S.B."/>
            <person name="Chen Z."/>
            <person name="Dunbar C."/>
            <person name="Freedman E."/>
            <person name="Gearin G."/>
            <person name="Gellesch M."/>
            <person name="Goldberg J."/>
            <person name="Griggs A."/>
            <person name="Gujja S."/>
            <person name="Heiman D."/>
            <person name="Howarth C."/>
            <person name="Larson L."/>
            <person name="Lui A."/>
            <person name="MacDonald P.J.P."/>
            <person name="Mehta T."/>
            <person name="Montmayeur A."/>
            <person name="Murphy C."/>
            <person name="Neiman D."/>
            <person name="Pearson M."/>
            <person name="Priest M."/>
            <person name="Roberts A."/>
            <person name="Saif S."/>
            <person name="Shea T."/>
            <person name="Shenoy N."/>
            <person name="Sisk P."/>
            <person name="Stolte C."/>
            <person name="Sykes S."/>
            <person name="Yandava C."/>
            <person name="Wortman J."/>
            <person name="Nusbaum C."/>
            <person name="Birren B."/>
        </authorList>
    </citation>
    <scope>NUCLEOTIDE SEQUENCE</scope>
    <source>
        <strain evidence="3">R3-111a-1</strain>
    </source>
</reference>
<dbReference type="EnsemblFungi" id="EJT82220">
    <property type="protein sequence ID" value="EJT82220"/>
    <property type="gene ID" value="GGTG_02194"/>
</dbReference>
<keyword evidence="2" id="KW-0472">Membrane</keyword>
<reference evidence="4" key="5">
    <citation type="submission" date="2018-04" db="UniProtKB">
        <authorList>
            <consortium name="EnsemblFungi"/>
        </authorList>
    </citation>
    <scope>IDENTIFICATION</scope>
    <source>
        <strain evidence="4">R3-111a-1</strain>
    </source>
</reference>
<evidence type="ECO:0000256" key="1">
    <source>
        <dbReference type="SAM" id="MobiDB-lite"/>
    </source>
</evidence>
<dbReference type="OrthoDB" id="3791566at2759"/>
<proteinExistence type="predicted"/>
<protein>
    <submittedName>
        <fullName evidence="3 4">Uncharacterized protein</fullName>
    </submittedName>
</protein>
<dbReference type="HOGENOM" id="CLU_1428054_0_0_1"/>
<organism evidence="3">
    <name type="scientific">Gaeumannomyces tritici (strain R3-111a-1)</name>
    <name type="common">Wheat and barley take-all root rot fungus</name>
    <name type="synonym">Gaeumannomyces graminis var. tritici</name>
    <dbReference type="NCBI Taxonomy" id="644352"/>
    <lineage>
        <taxon>Eukaryota</taxon>
        <taxon>Fungi</taxon>
        <taxon>Dikarya</taxon>
        <taxon>Ascomycota</taxon>
        <taxon>Pezizomycotina</taxon>
        <taxon>Sordariomycetes</taxon>
        <taxon>Sordariomycetidae</taxon>
        <taxon>Magnaporthales</taxon>
        <taxon>Magnaporthaceae</taxon>
        <taxon>Gaeumannomyces</taxon>
    </lineage>
</organism>
<feature type="transmembrane region" description="Helical" evidence="2">
    <location>
        <begin position="55"/>
        <end position="74"/>
    </location>
</feature>
<keyword evidence="2" id="KW-0812">Transmembrane</keyword>
<evidence type="ECO:0000313" key="3">
    <source>
        <dbReference type="EMBL" id="EJT82220.1"/>
    </source>
</evidence>
<dbReference type="Proteomes" id="UP000006039">
    <property type="component" value="Unassembled WGS sequence"/>
</dbReference>
<dbReference type="EMBL" id="GL385395">
    <property type="protein sequence ID" value="EJT82220.1"/>
    <property type="molecule type" value="Genomic_DNA"/>
</dbReference>
<evidence type="ECO:0000313" key="5">
    <source>
        <dbReference type="Proteomes" id="UP000006039"/>
    </source>
</evidence>